<dbReference type="AlphaFoldDB" id="L8JL14"/>
<protein>
    <submittedName>
        <fullName evidence="2">Uncharacterized protein</fullName>
    </submittedName>
</protein>
<feature type="region of interest" description="Disordered" evidence="1">
    <location>
        <begin position="18"/>
        <end position="44"/>
    </location>
</feature>
<organism evidence="2 3">
    <name type="scientific">Fulvivirga imtechensis AK7</name>
    <dbReference type="NCBI Taxonomy" id="1237149"/>
    <lineage>
        <taxon>Bacteria</taxon>
        <taxon>Pseudomonadati</taxon>
        <taxon>Bacteroidota</taxon>
        <taxon>Cytophagia</taxon>
        <taxon>Cytophagales</taxon>
        <taxon>Fulvivirgaceae</taxon>
        <taxon>Fulvivirga</taxon>
    </lineage>
</organism>
<dbReference type="Proteomes" id="UP000011135">
    <property type="component" value="Unassembled WGS sequence"/>
</dbReference>
<name>L8JL14_9BACT</name>
<accession>L8JL14</accession>
<gene>
    <name evidence="2" type="ORF">C900_00676</name>
</gene>
<reference evidence="2 3" key="1">
    <citation type="submission" date="2012-12" db="EMBL/GenBank/DDBJ databases">
        <title>Genome assembly of Fulvivirga imtechensis AK7.</title>
        <authorList>
            <person name="Nupur N."/>
            <person name="Khatri I."/>
            <person name="Kumar R."/>
            <person name="Subramanian S."/>
            <person name="Pinnaka A."/>
        </authorList>
    </citation>
    <scope>NUCLEOTIDE SEQUENCE [LARGE SCALE GENOMIC DNA]</scope>
    <source>
        <strain evidence="2 3">AK7</strain>
    </source>
</reference>
<dbReference type="EMBL" id="AMZN01000134">
    <property type="protein sequence ID" value="ELR68184.1"/>
    <property type="molecule type" value="Genomic_DNA"/>
</dbReference>
<proteinExistence type="predicted"/>
<evidence type="ECO:0000313" key="2">
    <source>
        <dbReference type="EMBL" id="ELR68184.1"/>
    </source>
</evidence>
<evidence type="ECO:0000256" key="1">
    <source>
        <dbReference type="SAM" id="MobiDB-lite"/>
    </source>
</evidence>
<evidence type="ECO:0000313" key="3">
    <source>
        <dbReference type="Proteomes" id="UP000011135"/>
    </source>
</evidence>
<keyword evidence="3" id="KW-1185">Reference proteome</keyword>
<comment type="caution">
    <text evidence="2">The sequence shown here is derived from an EMBL/GenBank/DDBJ whole genome shotgun (WGS) entry which is preliminary data.</text>
</comment>
<sequence length="44" mass="5088">MRSTPIWGLGIRDRNSRGEKRIDSNRRQKQGGAPFFLSIEKINT</sequence>